<dbReference type="RefSeq" id="XP_018136575.1">
    <property type="nucleotide sequence ID" value="XM_018294729.1"/>
</dbReference>
<comment type="caution">
    <text evidence="1">The sequence shown here is derived from an EMBL/GenBank/DDBJ whole genome shotgun (WGS) entry which is preliminary data.</text>
</comment>
<gene>
    <name evidence="1" type="ORF">VFPPC_16977</name>
</gene>
<dbReference type="KEGG" id="pchm:VFPPC_16977"/>
<keyword evidence="2" id="KW-1185">Reference proteome</keyword>
<name>A0A179EYY8_METCM</name>
<organism evidence="1 2">
    <name type="scientific">Pochonia chlamydosporia 170</name>
    <dbReference type="NCBI Taxonomy" id="1380566"/>
    <lineage>
        <taxon>Eukaryota</taxon>
        <taxon>Fungi</taxon>
        <taxon>Dikarya</taxon>
        <taxon>Ascomycota</taxon>
        <taxon>Pezizomycotina</taxon>
        <taxon>Sordariomycetes</taxon>
        <taxon>Hypocreomycetidae</taxon>
        <taxon>Hypocreales</taxon>
        <taxon>Clavicipitaceae</taxon>
        <taxon>Pochonia</taxon>
    </lineage>
</organism>
<reference evidence="1 2" key="1">
    <citation type="journal article" date="2016" name="PLoS Pathog.">
        <title>Biosynthesis of antibiotic leucinostatins in bio-control fungus Purpureocillium lilacinum and their inhibition on phytophthora revealed by genome mining.</title>
        <authorList>
            <person name="Wang G."/>
            <person name="Liu Z."/>
            <person name="Lin R."/>
            <person name="Li E."/>
            <person name="Mao Z."/>
            <person name="Ling J."/>
            <person name="Yang Y."/>
            <person name="Yin W.B."/>
            <person name="Xie B."/>
        </authorList>
    </citation>
    <scope>NUCLEOTIDE SEQUENCE [LARGE SCALE GENOMIC DNA]</scope>
    <source>
        <strain evidence="1">170</strain>
    </source>
</reference>
<sequence length="415" mass="47790">MPKSPKTNRVTFKRNKPAAKAVGEWRSDPPRLPPGWQQYFTRRCNIDHRIENNRHVDSLAVFQGFEDAEAADLNLARGGGVLRAFMQKSTEREDYVSGIEQFCCHMSLWRLLNDQAESSQRSIAWLDERSFAAGLMRSRPYRGPLTARSLYRFRDNIDRNGEIVRFKKKDQPEPNGEHSRAVPDSCCEADADRHQWTIYALVGTASYHQASPLRDCLNRYVEFETFIDVTFVVPFQLSFHLPHYVWRRAAHGRADHRRDSNAAPLRQTVEVSYLHLQNPSDRSFLYESQISCVIAGSDKRTWVGYCFVDTFFDVGSEVRESVHSIHDDLVDGGAHMDPFTYGIKDAESPIRDPREYFLTVFRLRARQVLTEWRRVVWELRQGIRAYELVGLLPLWIFKSCPTGGSSPGCALPPIC</sequence>
<dbReference type="OrthoDB" id="10071171at2759"/>
<dbReference type="Proteomes" id="UP000078397">
    <property type="component" value="Unassembled WGS sequence"/>
</dbReference>
<dbReference type="GeneID" id="28858723"/>
<protein>
    <submittedName>
        <fullName evidence="1">Uncharacterized protein</fullName>
    </submittedName>
</protein>
<dbReference type="AlphaFoldDB" id="A0A179EYY8"/>
<proteinExistence type="predicted"/>
<dbReference type="EMBL" id="LSBJ02000016">
    <property type="protein sequence ID" value="OAQ58415.1"/>
    <property type="molecule type" value="Genomic_DNA"/>
</dbReference>
<evidence type="ECO:0000313" key="1">
    <source>
        <dbReference type="EMBL" id="OAQ58415.1"/>
    </source>
</evidence>
<evidence type="ECO:0000313" key="2">
    <source>
        <dbReference type="Proteomes" id="UP000078397"/>
    </source>
</evidence>
<accession>A0A179EYY8</accession>
<dbReference type="STRING" id="1380566.A0A179EYY8"/>